<reference evidence="1" key="1">
    <citation type="submission" date="2021-01" db="EMBL/GenBank/DDBJ databases">
        <authorList>
            <consortium name="Genoscope - CEA"/>
            <person name="William W."/>
        </authorList>
    </citation>
    <scope>NUCLEOTIDE SEQUENCE</scope>
</reference>
<gene>
    <name evidence="1" type="ORF">PPENT_87.1.T1280118</name>
</gene>
<dbReference type="Proteomes" id="UP000689195">
    <property type="component" value="Unassembled WGS sequence"/>
</dbReference>
<proteinExistence type="predicted"/>
<dbReference type="EMBL" id="CAJJDO010000128">
    <property type="protein sequence ID" value="CAD8201644.1"/>
    <property type="molecule type" value="Genomic_DNA"/>
</dbReference>
<dbReference type="AlphaFoldDB" id="A0A8S1XL70"/>
<organism evidence="1 2">
    <name type="scientific">Paramecium pentaurelia</name>
    <dbReference type="NCBI Taxonomy" id="43138"/>
    <lineage>
        <taxon>Eukaryota</taxon>
        <taxon>Sar</taxon>
        <taxon>Alveolata</taxon>
        <taxon>Ciliophora</taxon>
        <taxon>Intramacronucleata</taxon>
        <taxon>Oligohymenophorea</taxon>
        <taxon>Peniculida</taxon>
        <taxon>Parameciidae</taxon>
        <taxon>Paramecium</taxon>
    </lineage>
</organism>
<protein>
    <submittedName>
        <fullName evidence="1">Uncharacterized protein</fullName>
    </submittedName>
</protein>
<comment type="caution">
    <text evidence="1">The sequence shown here is derived from an EMBL/GenBank/DDBJ whole genome shotgun (WGS) entry which is preliminary data.</text>
</comment>
<name>A0A8S1XL70_9CILI</name>
<evidence type="ECO:0000313" key="2">
    <source>
        <dbReference type="Proteomes" id="UP000689195"/>
    </source>
</evidence>
<keyword evidence="2" id="KW-1185">Reference proteome</keyword>
<accession>A0A8S1XL70</accession>
<sequence length="81" mass="9659">MNSSKHCIKEWLKNFIHLGKAWYCDQTHYINLVQSSKKVKINEVMTNQKGSLKFRLEIEEFQNNILVTQEGRTICYINLIR</sequence>
<evidence type="ECO:0000313" key="1">
    <source>
        <dbReference type="EMBL" id="CAD8201644.1"/>
    </source>
</evidence>